<dbReference type="Pfam" id="PF12079">
    <property type="entry name" value="DUF3558"/>
    <property type="match status" value="1"/>
</dbReference>
<evidence type="ECO:0000313" key="3">
    <source>
        <dbReference type="Proteomes" id="UP000292693"/>
    </source>
</evidence>
<dbReference type="EMBL" id="PKLL01000025">
    <property type="protein sequence ID" value="RZE18943.1"/>
    <property type="molecule type" value="Genomic_DNA"/>
</dbReference>
<feature type="signal peptide" evidence="1">
    <location>
        <begin position="1"/>
        <end position="42"/>
    </location>
</feature>
<evidence type="ECO:0000313" key="2">
    <source>
        <dbReference type="EMBL" id="RZE18943.1"/>
    </source>
</evidence>
<dbReference type="Proteomes" id="UP000292693">
    <property type="component" value="Unassembled WGS sequence"/>
</dbReference>
<protein>
    <recommendedName>
        <fullName evidence="4">DUF3558 domain-containing protein</fullName>
    </recommendedName>
</protein>
<comment type="caution">
    <text evidence="2">The sequence shown here is derived from an EMBL/GenBank/DDBJ whole genome shotgun (WGS) entry which is preliminary data.</text>
</comment>
<evidence type="ECO:0008006" key="4">
    <source>
        <dbReference type="Google" id="ProtNLM"/>
    </source>
</evidence>
<reference evidence="2 3" key="1">
    <citation type="submission" date="2017-12" db="EMBL/GenBank/DDBJ databases">
        <title>Population genomics insights into the ecological differentiation and adaptive evolution in streptomycetes.</title>
        <authorList>
            <person name="Li Y."/>
            <person name="Huang Y."/>
        </authorList>
    </citation>
    <scope>NUCLEOTIDE SEQUENCE [LARGE SCALE GENOMIC DNA]</scope>
    <source>
        <strain evidence="2 3">NBRC 100770</strain>
    </source>
</reference>
<sequence length="212" mass="21682">MNGTRATGGVRAQRGGLGPVRTAVACATLACLVLTGASCAPAQPSPGGSGAPERTGAPRVDEPLATEAKTAYPCASLTDAQAVAAGAPPGTEHRALHDGTGAACLWEPEASAEGAKVTVSWPSDTPDLDVLYGLRDEQAYFEETTLQGYPAVFANQNDRRDRHCVLYVGVSDDAVFSTAVDTFGVDGAPGPCDAARKAAESVVDNLRRNPAA</sequence>
<accession>A0A8G2E391</accession>
<evidence type="ECO:0000256" key="1">
    <source>
        <dbReference type="SAM" id="SignalP"/>
    </source>
</evidence>
<name>A0A8G2E391_9ACTN</name>
<dbReference type="RefSeq" id="WP_129805798.1">
    <property type="nucleotide sequence ID" value="NZ_PKLL01000025.1"/>
</dbReference>
<organism evidence="2 3">
    <name type="scientific">Streptomyces albidoflavus</name>
    <dbReference type="NCBI Taxonomy" id="1886"/>
    <lineage>
        <taxon>Bacteria</taxon>
        <taxon>Bacillati</taxon>
        <taxon>Actinomycetota</taxon>
        <taxon>Actinomycetes</taxon>
        <taxon>Kitasatosporales</taxon>
        <taxon>Streptomycetaceae</taxon>
        <taxon>Streptomyces</taxon>
        <taxon>Streptomyces albidoflavus group</taxon>
    </lineage>
</organism>
<dbReference type="InterPro" id="IPR024520">
    <property type="entry name" value="DUF3558"/>
</dbReference>
<proteinExistence type="predicted"/>
<dbReference type="AlphaFoldDB" id="A0A8G2E391"/>
<gene>
    <name evidence="2" type="ORF">C0Q92_22960</name>
</gene>
<keyword evidence="1" id="KW-0732">Signal</keyword>
<feature type="chain" id="PRO_5034288355" description="DUF3558 domain-containing protein" evidence="1">
    <location>
        <begin position="43"/>
        <end position="212"/>
    </location>
</feature>